<dbReference type="EMBL" id="AVOT02006681">
    <property type="protein sequence ID" value="MBW0482185.1"/>
    <property type="molecule type" value="Genomic_DNA"/>
</dbReference>
<reference evidence="3" key="1">
    <citation type="submission" date="2021-03" db="EMBL/GenBank/DDBJ databases">
        <title>Draft genome sequence of rust myrtle Austropuccinia psidii MF-1, a brazilian biotype.</title>
        <authorList>
            <person name="Quecine M.C."/>
            <person name="Pachon D.M.R."/>
            <person name="Bonatelli M.L."/>
            <person name="Correr F.H."/>
            <person name="Franceschini L.M."/>
            <person name="Leite T.F."/>
            <person name="Margarido G.R.A."/>
            <person name="Almeida C.A."/>
            <person name="Ferrarezi J.A."/>
            <person name="Labate C.A."/>
        </authorList>
    </citation>
    <scope>NUCLEOTIDE SEQUENCE</scope>
    <source>
        <strain evidence="3">MF-1</strain>
    </source>
</reference>
<sequence>MATCGVPKLIISDRDKKFTSELWTNFYDILVTKLSFSTAYHPQKDELAESMIQTMQDIIGRFCAHVGINHQSELYHREITLIGREIMEPLISMDHLKKNLPKSHPTAKDFHDMWKRDCDTAARCKDEKKEYNQQGYDKTYNEHDFREGHQVLVSTLN</sequence>
<keyword evidence="1" id="KW-0694">RNA-binding</keyword>
<dbReference type="GO" id="GO:0015074">
    <property type="term" value="P:DNA integration"/>
    <property type="evidence" value="ECO:0007669"/>
    <property type="project" value="InterPro"/>
</dbReference>
<dbReference type="InterPro" id="IPR012337">
    <property type="entry name" value="RNaseH-like_sf"/>
</dbReference>
<dbReference type="Gene3D" id="3.30.420.10">
    <property type="entry name" value="Ribonuclease H-like superfamily/Ribonuclease H"/>
    <property type="match status" value="1"/>
</dbReference>
<dbReference type="PANTHER" id="PTHR37984:SF15">
    <property type="entry name" value="INTEGRASE CATALYTIC DOMAIN-CONTAINING PROTEIN"/>
    <property type="match status" value="1"/>
</dbReference>
<keyword evidence="4" id="KW-1185">Reference proteome</keyword>
<proteinExistence type="predicted"/>
<evidence type="ECO:0000313" key="3">
    <source>
        <dbReference type="EMBL" id="MBW0482185.1"/>
    </source>
</evidence>
<dbReference type="InterPro" id="IPR001584">
    <property type="entry name" value="Integrase_cat-core"/>
</dbReference>
<protein>
    <recommendedName>
        <fullName evidence="2">Integrase catalytic domain-containing protein</fullName>
    </recommendedName>
</protein>
<evidence type="ECO:0000313" key="4">
    <source>
        <dbReference type="Proteomes" id="UP000765509"/>
    </source>
</evidence>
<dbReference type="InterPro" id="IPR050951">
    <property type="entry name" value="Retrovirus_Pol_polyprotein"/>
</dbReference>
<comment type="caution">
    <text evidence="3">The sequence shown here is derived from an EMBL/GenBank/DDBJ whole genome shotgun (WGS) entry which is preliminary data.</text>
</comment>
<gene>
    <name evidence="3" type="ORF">O181_021900</name>
</gene>
<dbReference type="Proteomes" id="UP000765509">
    <property type="component" value="Unassembled WGS sequence"/>
</dbReference>
<dbReference type="GO" id="GO:0003723">
    <property type="term" value="F:RNA binding"/>
    <property type="evidence" value="ECO:0007669"/>
    <property type="project" value="UniProtKB-KW"/>
</dbReference>
<evidence type="ECO:0000259" key="2">
    <source>
        <dbReference type="PROSITE" id="PS50994"/>
    </source>
</evidence>
<dbReference type="PANTHER" id="PTHR37984">
    <property type="entry name" value="PROTEIN CBG26694"/>
    <property type="match status" value="1"/>
</dbReference>
<accession>A0A9Q3GXJ4</accession>
<name>A0A9Q3GXJ4_9BASI</name>
<dbReference type="AlphaFoldDB" id="A0A9Q3GXJ4"/>
<feature type="domain" description="Integrase catalytic" evidence="2">
    <location>
        <begin position="1"/>
        <end position="103"/>
    </location>
</feature>
<dbReference type="GO" id="GO:0005634">
    <property type="term" value="C:nucleus"/>
    <property type="evidence" value="ECO:0007669"/>
    <property type="project" value="UniProtKB-ARBA"/>
</dbReference>
<dbReference type="SUPFAM" id="SSF53098">
    <property type="entry name" value="Ribonuclease H-like"/>
    <property type="match status" value="1"/>
</dbReference>
<evidence type="ECO:0000256" key="1">
    <source>
        <dbReference type="ARBA" id="ARBA00022884"/>
    </source>
</evidence>
<dbReference type="PROSITE" id="PS50994">
    <property type="entry name" value="INTEGRASE"/>
    <property type="match status" value="1"/>
</dbReference>
<organism evidence="3 4">
    <name type="scientific">Austropuccinia psidii MF-1</name>
    <dbReference type="NCBI Taxonomy" id="1389203"/>
    <lineage>
        <taxon>Eukaryota</taxon>
        <taxon>Fungi</taxon>
        <taxon>Dikarya</taxon>
        <taxon>Basidiomycota</taxon>
        <taxon>Pucciniomycotina</taxon>
        <taxon>Pucciniomycetes</taxon>
        <taxon>Pucciniales</taxon>
        <taxon>Sphaerophragmiaceae</taxon>
        <taxon>Austropuccinia</taxon>
    </lineage>
</organism>
<dbReference type="InterPro" id="IPR036397">
    <property type="entry name" value="RNaseH_sf"/>
</dbReference>